<keyword evidence="7" id="KW-1185">Reference proteome</keyword>
<feature type="coiled-coil region" evidence="2">
    <location>
        <begin position="100"/>
        <end position="165"/>
    </location>
</feature>
<dbReference type="SUPFAM" id="SSF111369">
    <property type="entry name" value="HlyD-like secretion proteins"/>
    <property type="match status" value="1"/>
</dbReference>
<dbReference type="Gene3D" id="2.40.420.20">
    <property type="match status" value="1"/>
</dbReference>
<dbReference type="PANTHER" id="PTHR30158:SF23">
    <property type="entry name" value="MULTIDRUG RESISTANCE PROTEIN MEXA"/>
    <property type="match status" value="1"/>
</dbReference>
<dbReference type="InterPro" id="IPR058624">
    <property type="entry name" value="MdtA-like_HH"/>
</dbReference>
<dbReference type="EMBL" id="BAABJX010000035">
    <property type="protein sequence ID" value="GAA4837543.1"/>
    <property type="molecule type" value="Genomic_DNA"/>
</dbReference>
<dbReference type="Pfam" id="PF25944">
    <property type="entry name" value="Beta-barrel_RND"/>
    <property type="match status" value="1"/>
</dbReference>
<evidence type="ECO:0000259" key="5">
    <source>
        <dbReference type="Pfam" id="PF25944"/>
    </source>
</evidence>
<dbReference type="InterPro" id="IPR058625">
    <property type="entry name" value="MdtA-like_BSH"/>
</dbReference>
<feature type="domain" description="Multidrug resistance protein MdtA-like beta-barrel" evidence="5">
    <location>
        <begin position="231"/>
        <end position="290"/>
    </location>
</feature>
<dbReference type="InterPro" id="IPR006143">
    <property type="entry name" value="RND_pump_MFP"/>
</dbReference>
<dbReference type="Pfam" id="PF25876">
    <property type="entry name" value="HH_MFP_RND"/>
    <property type="match status" value="1"/>
</dbReference>
<feature type="domain" description="Multidrug resistance protein MdtA-like barrel-sandwich hybrid" evidence="4">
    <location>
        <begin position="60"/>
        <end position="193"/>
    </location>
</feature>
<dbReference type="PANTHER" id="PTHR30158">
    <property type="entry name" value="ACRA/E-RELATED COMPONENT OF DRUG EFFLUX TRANSPORTER"/>
    <property type="match status" value="1"/>
</dbReference>
<sequence>MKSYRLLLILNICCLLIINSSCQDKKPVEQVESPYPAVKIIQHNTPFFYDFAADIQGIENVEVRARVRGYLEKILVDEGQKITQGTVMFQIEDKEFLEQISKAKANVSQAQSSAAAAKVEVNRLRPLVEQDIISKTELEAADAQYAAALSKIQEAKAALNNAQINYSYTKIKAPVTGFIDRIPYKEGSLISESTLLTTVSNVSNVYAYFNVSEKAYLEYTRRNADLPDSIKEKRNKVDLILADGNKYAHTGVIETIEGQFNKETGAIGVRARFPNPDTLLRSNTSGRIRIYREQDDALLLPLKSTFEIQDKIFVYVLNEKDSTVQVRNIIPKRRVSYFYIVESGIKEGEHIIYEGAQNLTDSAKINYYNISMDSLIEAAPWE</sequence>
<evidence type="ECO:0000259" key="3">
    <source>
        <dbReference type="Pfam" id="PF25876"/>
    </source>
</evidence>
<dbReference type="NCBIfam" id="TIGR01730">
    <property type="entry name" value="RND_mfp"/>
    <property type="match status" value="1"/>
</dbReference>
<proteinExistence type="inferred from homology"/>
<dbReference type="Pfam" id="PF25917">
    <property type="entry name" value="BSH_RND"/>
    <property type="match status" value="1"/>
</dbReference>
<comment type="caution">
    <text evidence="6">The sequence shown here is derived from an EMBL/GenBank/DDBJ whole genome shotgun (WGS) entry which is preliminary data.</text>
</comment>
<dbReference type="RefSeq" id="WP_345372008.1">
    <property type="nucleotide sequence ID" value="NZ_BAABJX010000035.1"/>
</dbReference>
<evidence type="ECO:0000259" key="4">
    <source>
        <dbReference type="Pfam" id="PF25917"/>
    </source>
</evidence>
<dbReference type="Gene3D" id="2.40.30.170">
    <property type="match status" value="1"/>
</dbReference>
<dbReference type="Gene3D" id="2.40.50.100">
    <property type="match status" value="1"/>
</dbReference>
<evidence type="ECO:0000256" key="2">
    <source>
        <dbReference type="SAM" id="Coils"/>
    </source>
</evidence>
<accession>A0ABP9DCN0</accession>
<dbReference type="Proteomes" id="UP001500298">
    <property type="component" value="Unassembled WGS sequence"/>
</dbReference>
<dbReference type="Gene3D" id="1.10.287.470">
    <property type="entry name" value="Helix hairpin bin"/>
    <property type="match status" value="1"/>
</dbReference>
<name>A0ABP9DCN0_9BACT</name>
<evidence type="ECO:0000313" key="6">
    <source>
        <dbReference type="EMBL" id="GAA4837543.1"/>
    </source>
</evidence>
<evidence type="ECO:0000256" key="1">
    <source>
        <dbReference type="ARBA" id="ARBA00009477"/>
    </source>
</evidence>
<evidence type="ECO:0000313" key="7">
    <source>
        <dbReference type="Proteomes" id="UP001500298"/>
    </source>
</evidence>
<dbReference type="InterPro" id="IPR058626">
    <property type="entry name" value="MdtA-like_b-barrel"/>
</dbReference>
<organism evidence="6 7">
    <name type="scientific">Algivirga pacifica</name>
    <dbReference type="NCBI Taxonomy" id="1162670"/>
    <lineage>
        <taxon>Bacteria</taxon>
        <taxon>Pseudomonadati</taxon>
        <taxon>Bacteroidota</taxon>
        <taxon>Cytophagia</taxon>
        <taxon>Cytophagales</taxon>
        <taxon>Flammeovirgaceae</taxon>
        <taxon>Algivirga</taxon>
    </lineage>
</organism>
<protein>
    <submittedName>
        <fullName evidence="6">Efflux RND transporter periplasmic adaptor subunit</fullName>
    </submittedName>
</protein>
<gene>
    <name evidence="6" type="ORF">GCM10023331_23390</name>
</gene>
<keyword evidence="2" id="KW-0175">Coiled coil</keyword>
<feature type="domain" description="Multidrug resistance protein MdtA-like alpha-helical hairpin" evidence="3">
    <location>
        <begin position="101"/>
        <end position="169"/>
    </location>
</feature>
<reference evidence="7" key="1">
    <citation type="journal article" date="2019" name="Int. J. Syst. Evol. Microbiol.">
        <title>The Global Catalogue of Microorganisms (GCM) 10K type strain sequencing project: providing services to taxonomists for standard genome sequencing and annotation.</title>
        <authorList>
            <consortium name="The Broad Institute Genomics Platform"/>
            <consortium name="The Broad Institute Genome Sequencing Center for Infectious Disease"/>
            <person name="Wu L."/>
            <person name="Ma J."/>
        </authorList>
    </citation>
    <scope>NUCLEOTIDE SEQUENCE [LARGE SCALE GENOMIC DNA]</scope>
    <source>
        <strain evidence="7">JCM 18326</strain>
    </source>
</reference>
<comment type="similarity">
    <text evidence="1">Belongs to the membrane fusion protein (MFP) (TC 8.A.1) family.</text>
</comment>